<dbReference type="InterPro" id="IPR012938">
    <property type="entry name" value="Glc/Sorbosone_DH"/>
</dbReference>
<gene>
    <name evidence="2" type="ORF">D9E49_16265</name>
</gene>
<sequence>MRDVRTGPDGYLYVLTDESSGELLKVSPRN</sequence>
<accession>A0A3L5H432</accession>
<evidence type="ECO:0000313" key="3">
    <source>
        <dbReference type="Proteomes" id="UP000271175"/>
    </source>
</evidence>
<dbReference type="Pfam" id="PF07995">
    <property type="entry name" value="GSDH"/>
    <property type="match status" value="1"/>
</dbReference>
<protein>
    <recommendedName>
        <fullName evidence="1">Glucose/Sorbosone dehydrogenase domain-containing protein</fullName>
    </recommendedName>
</protein>
<dbReference type="Proteomes" id="UP000271175">
    <property type="component" value="Unassembled WGS sequence"/>
</dbReference>
<evidence type="ECO:0000313" key="2">
    <source>
        <dbReference type="EMBL" id="MIB61923.1"/>
    </source>
</evidence>
<feature type="domain" description="Glucose/Sorbosone dehydrogenase" evidence="1">
    <location>
        <begin position="1"/>
        <end position="25"/>
    </location>
</feature>
<organism evidence="2 3">
    <name type="scientific">Escherichia coli</name>
    <dbReference type="NCBI Taxonomy" id="562"/>
    <lineage>
        <taxon>Bacteria</taxon>
        <taxon>Pseudomonadati</taxon>
        <taxon>Pseudomonadota</taxon>
        <taxon>Gammaproteobacteria</taxon>
        <taxon>Enterobacterales</taxon>
        <taxon>Enterobacteriaceae</taxon>
        <taxon>Escherichia</taxon>
    </lineage>
</organism>
<dbReference type="EMBL" id="ROAL01000015">
    <property type="protein sequence ID" value="MIB61923.1"/>
    <property type="molecule type" value="Genomic_DNA"/>
</dbReference>
<proteinExistence type="predicted"/>
<comment type="caution">
    <text evidence="2">The sequence shown here is derived from an EMBL/GenBank/DDBJ whole genome shotgun (WGS) entry which is preliminary data.</text>
</comment>
<dbReference type="AlphaFoldDB" id="A0A3L5H432"/>
<reference evidence="2 3" key="1">
    <citation type="submission" date="2018-10" db="EMBL/GenBank/DDBJ databases">
        <authorList>
            <consortium name="NARMS: The National Antimicrobial Resistance Monitoring System"/>
        </authorList>
    </citation>
    <scope>NUCLEOTIDE SEQUENCE [LARGE SCALE GENOMIC DNA]</scope>
    <source>
        <strain evidence="2 3">CVM N17EC0276</strain>
    </source>
</reference>
<name>A0A3L5H432_ECOLX</name>
<evidence type="ECO:0000259" key="1">
    <source>
        <dbReference type="Pfam" id="PF07995"/>
    </source>
</evidence>